<evidence type="ECO:0000256" key="1">
    <source>
        <dbReference type="SAM" id="MobiDB-lite"/>
    </source>
</evidence>
<evidence type="ECO:0000313" key="4">
    <source>
        <dbReference type="Proteomes" id="UP001152562"/>
    </source>
</evidence>
<accession>A0A9P0X1P2</accession>
<evidence type="ECO:0000313" key="3">
    <source>
        <dbReference type="EMBL" id="CAH3957967.1"/>
    </source>
</evidence>
<comment type="caution">
    <text evidence="3">The sequence shown here is derived from an EMBL/GenBank/DDBJ whole genome shotgun (WGS) entry which is preliminary data.</text>
</comment>
<name>A0A9P0X1P2_PIEBR</name>
<evidence type="ECO:0000256" key="2">
    <source>
        <dbReference type="SAM" id="SignalP"/>
    </source>
</evidence>
<dbReference type="OrthoDB" id="7488868at2759"/>
<organism evidence="3 4">
    <name type="scientific">Pieris brassicae</name>
    <name type="common">White butterfly</name>
    <name type="synonym">Large white butterfly</name>
    <dbReference type="NCBI Taxonomy" id="7116"/>
    <lineage>
        <taxon>Eukaryota</taxon>
        <taxon>Metazoa</taxon>
        <taxon>Ecdysozoa</taxon>
        <taxon>Arthropoda</taxon>
        <taxon>Hexapoda</taxon>
        <taxon>Insecta</taxon>
        <taxon>Pterygota</taxon>
        <taxon>Neoptera</taxon>
        <taxon>Endopterygota</taxon>
        <taxon>Lepidoptera</taxon>
        <taxon>Glossata</taxon>
        <taxon>Ditrysia</taxon>
        <taxon>Papilionoidea</taxon>
        <taxon>Pieridae</taxon>
        <taxon>Pierinae</taxon>
        <taxon>Pieris</taxon>
    </lineage>
</organism>
<protein>
    <submittedName>
        <fullName evidence="3">Uncharacterized protein</fullName>
    </submittedName>
</protein>
<keyword evidence="4" id="KW-1185">Reference proteome</keyword>
<feature type="region of interest" description="Disordered" evidence="1">
    <location>
        <begin position="142"/>
        <end position="175"/>
    </location>
</feature>
<dbReference type="Proteomes" id="UP001152562">
    <property type="component" value="Unassembled WGS sequence"/>
</dbReference>
<proteinExistence type="predicted"/>
<reference evidence="3" key="1">
    <citation type="submission" date="2022-05" db="EMBL/GenBank/DDBJ databases">
        <authorList>
            <person name="Okamura Y."/>
        </authorList>
    </citation>
    <scope>NUCLEOTIDE SEQUENCE</scope>
</reference>
<sequence length="175" mass="18112">MKFLLLAAACLAVAVAGPTRGILIPDSAGPIVIPEEDISTGPALIPENISTDPALIPENIATDPALIPENISVGPALVDDAQKQSSIVQVIININSKSHVIELPVEDASIPEVEDINVGPAIIEEIKPDPVDIVEDNISVGVPDLPLSPSPADIGSPQLPGLDADNAQNIPEELK</sequence>
<feature type="chain" id="PRO_5040198697" evidence="2">
    <location>
        <begin position="17"/>
        <end position="175"/>
    </location>
</feature>
<dbReference type="EMBL" id="CALOZG010000002">
    <property type="protein sequence ID" value="CAH3957967.1"/>
    <property type="molecule type" value="Genomic_DNA"/>
</dbReference>
<gene>
    <name evidence="3" type="ORF">PIBRA_LOCUS1549</name>
</gene>
<keyword evidence="2" id="KW-0732">Signal</keyword>
<feature type="signal peptide" evidence="2">
    <location>
        <begin position="1"/>
        <end position="16"/>
    </location>
</feature>
<dbReference type="AlphaFoldDB" id="A0A9P0X1P2"/>